<feature type="region of interest" description="Disordered" evidence="1">
    <location>
        <begin position="1"/>
        <end position="24"/>
    </location>
</feature>
<evidence type="ECO:0000313" key="2">
    <source>
        <dbReference type="EMBL" id="RKM89885.1"/>
    </source>
</evidence>
<dbReference type="Proteomes" id="UP000028058">
    <property type="component" value="Unassembled WGS sequence"/>
</dbReference>
<accession>A0A3R7HSU0</accession>
<organism evidence="2 3">
    <name type="scientific">Streptomyces xinghaiensis</name>
    <dbReference type="NCBI Taxonomy" id="1038928"/>
    <lineage>
        <taxon>Bacteria</taxon>
        <taxon>Bacillati</taxon>
        <taxon>Actinomycetota</taxon>
        <taxon>Actinomycetes</taxon>
        <taxon>Kitasatosporales</taxon>
        <taxon>Streptomycetaceae</taxon>
        <taxon>Streptomyces</taxon>
    </lineage>
</organism>
<evidence type="ECO:0000256" key="1">
    <source>
        <dbReference type="SAM" id="MobiDB-lite"/>
    </source>
</evidence>
<dbReference type="AlphaFoldDB" id="A0A3R7HSU0"/>
<protein>
    <recommendedName>
        <fullName evidence="4">OvmZ protein</fullName>
    </recommendedName>
</protein>
<comment type="caution">
    <text evidence="2">The sequence shown here is derived from an EMBL/GenBank/DDBJ whole genome shotgun (WGS) entry which is preliminary data.</text>
</comment>
<sequence length="212" mass="22555">METQSLCPAADCPSGSHPARARPCPAGTGPRLCAACRDRLRRDLLGLPRLYEDCGERLAPSRPAVAERISGGRSRQGIRLDEAALRARDDMLRVLASWAGAVAAEHGPAGPDRREVHALAAFLVRRLDHLVAHPAAGECAGEVRRVTDAARSAVRPRPVVRRELGPCPVAGCGEPVRAEADADAPVTAHTVRCGAGHSVPPHQWLLLDRRAA</sequence>
<gene>
    <name evidence="2" type="ORF">SFRA_032550</name>
</gene>
<name>A0A3R7HSU0_9ACTN</name>
<dbReference type="RefSeq" id="WP_050364505.1">
    <property type="nucleotide sequence ID" value="NZ_JBIRWO010000037.1"/>
</dbReference>
<keyword evidence="3" id="KW-1185">Reference proteome</keyword>
<proteinExistence type="predicted"/>
<evidence type="ECO:0000313" key="3">
    <source>
        <dbReference type="Proteomes" id="UP000028058"/>
    </source>
</evidence>
<evidence type="ECO:0008006" key="4">
    <source>
        <dbReference type="Google" id="ProtNLM"/>
    </source>
</evidence>
<dbReference type="EMBL" id="JNAD02000027">
    <property type="protein sequence ID" value="RKM89885.1"/>
    <property type="molecule type" value="Genomic_DNA"/>
</dbReference>
<reference evidence="2 3" key="1">
    <citation type="journal article" date="2014" name="Genome Announc.">
        <title>Draft Genome Sequence of Streptomyces fradiae ATCC 19609, a Strain Highly Sensitive to Antibiotics.</title>
        <authorList>
            <person name="Bekker O.B."/>
            <person name="Klimina K.M."/>
            <person name="Vatlin A.A."/>
            <person name="Zakharevich N.V."/>
            <person name="Kasianov A.S."/>
            <person name="Danilenko V.N."/>
        </authorList>
    </citation>
    <scope>NUCLEOTIDE SEQUENCE [LARGE SCALE GENOMIC DNA]</scope>
    <source>
        <strain evidence="2 3">ATCC 19609</strain>
    </source>
</reference>